<dbReference type="SMART" id="SM00155">
    <property type="entry name" value="PLDc"/>
    <property type="match status" value="2"/>
</dbReference>
<evidence type="ECO:0000259" key="11">
    <source>
        <dbReference type="PROSITE" id="PS50035"/>
    </source>
</evidence>
<dbReference type="CDD" id="cd09135">
    <property type="entry name" value="PLDc_PGS1_euk_1"/>
    <property type="match status" value="1"/>
</dbReference>
<dbReference type="PROSITE" id="PS50035">
    <property type="entry name" value="PLD"/>
    <property type="match status" value="1"/>
</dbReference>
<keyword evidence="4 10" id="KW-0808">Transferase</keyword>
<comment type="function">
    <text evidence="10">Functions in the biosynthesis of the anionic phospholipids phosphatidylglycerol and cardiolipin.</text>
</comment>
<keyword evidence="3 10" id="KW-0444">Lipid biosynthesis</keyword>
<evidence type="ECO:0000256" key="10">
    <source>
        <dbReference type="RuleBase" id="RU365024"/>
    </source>
</evidence>
<proteinExistence type="inferred from homology"/>
<dbReference type="GO" id="GO:0032049">
    <property type="term" value="P:cardiolipin biosynthetic process"/>
    <property type="evidence" value="ECO:0007669"/>
    <property type="project" value="InterPro"/>
</dbReference>
<keyword evidence="10" id="KW-0067">ATP-binding</keyword>
<organism evidence="12 13">
    <name type="scientific">Mycena albidolilacea</name>
    <dbReference type="NCBI Taxonomy" id="1033008"/>
    <lineage>
        <taxon>Eukaryota</taxon>
        <taxon>Fungi</taxon>
        <taxon>Dikarya</taxon>
        <taxon>Basidiomycota</taxon>
        <taxon>Agaricomycotina</taxon>
        <taxon>Agaricomycetes</taxon>
        <taxon>Agaricomycetidae</taxon>
        <taxon>Agaricales</taxon>
        <taxon>Marasmiineae</taxon>
        <taxon>Mycenaceae</taxon>
        <taxon>Mycena</taxon>
    </lineage>
</organism>
<dbReference type="GO" id="GO:0005524">
    <property type="term" value="F:ATP binding"/>
    <property type="evidence" value="ECO:0007669"/>
    <property type="project" value="UniProtKB-KW"/>
</dbReference>
<gene>
    <name evidence="12" type="ORF">DFH08DRAFT_908061</name>
</gene>
<dbReference type="GO" id="GO:0005739">
    <property type="term" value="C:mitochondrion"/>
    <property type="evidence" value="ECO:0007669"/>
    <property type="project" value="UniProtKB-SubCell"/>
</dbReference>
<dbReference type="GO" id="GO:0008444">
    <property type="term" value="F:CDP-diacylglycerol-glycerol-3-phosphate 3-phosphatidyltransferase activity"/>
    <property type="evidence" value="ECO:0007669"/>
    <property type="project" value="UniProtKB-EC"/>
</dbReference>
<keyword evidence="13" id="KW-1185">Reference proteome</keyword>
<reference evidence="12" key="1">
    <citation type="submission" date="2023-03" db="EMBL/GenBank/DDBJ databases">
        <title>Massive genome expansion in bonnet fungi (Mycena s.s.) driven by repeated elements and novel gene families across ecological guilds.</title>
        <authorList>
            <consortium name="Lawrence Berkeley National Laboratory"/>
            <person name="Harder C.B."/>
            <person name="Miyauchi S."/>
            <person name="Viragh M."/>
            <person name="Kuo A."/>
            <person name="Thoen E."/>
            <person name="Andreopoulos B."/>
            <person name="Lu D."/>
            <person name="Skrede I."/>
            <person name="Drula E."/>
            <person name="Henrissat B."/>
            <person name="Morin E."/>
            <person name="Kohler A."/>
            <person name="Barry K."/>
            <person name="LaButti K."/>
            <person name="Morin E."/>
            <person name="Salamov A."/>
            <person name="Lipzen A."/>
            <person name="Mereny Z."/>
            <person name="Hegedus B."/>
            <person name="Baldrian P."/>
            <person name="Stursova M."/>
            <person name="Weitz H."/>
            <person name="Taylor A."/>
            <person name="Grigoriev I.V."/>
            <person name="Nagy L.G."/>
            <person name="Martin F."/>
            <person name="Kauserud H."/>
        </authorList>
    </citation>
    <scope>NUCLEOTIDE SEQUENCE</scope>
    <source>
        <strain evidence="12">CBHHK002</strain>
    </source>
</reference>
<evidence type="ECO:0000313" key="13">
    <source>
        <dbReference type="Proteomes" id="UP001218218"/>
    </source>
</evidence>
<evidence type="ECO:0000256" key="7">
    <source>
        <dbReference type="ARBA" id="ARBA00023209"/>
    </source>
</evidence>
<dbReference type="SUPFAM" id="SSF56024">
    <property type="entry name" value="Phospholipase D/nuclease"/>
    <property type="match status" value="1"/>
</dbReference>
<comment type="caution">
    <text evidence="12">The sequence shown here is derived from an EMBL/GenBank/DDBJ whole genome shotgun (WGS) entry which is preliminary data.</text>
</comment>
<dbReference type="PANTHER" id="PTHR12586:SF1">
    <property type="entry name" value="CDP-DIACYLGLYCEROL--GLYCEROL-3-PHOSPHATE 3-PHOSPHATIDYLTRANSFERASE, MITOCHONDRIAL"/>
    <property type="match status" value="1"/>
</dbReference>
<evidence type="ECO:0000256" key="2">
    <source>
        <dbReference type="ARBA" id="ARBA00010682"/>
    </source>
</evidence>
<dbReference type="Proteomes" id="UP001218218">
    <property type="component" value="Unassembled WGS sequence"/>
</dbReference>
<keyword evidence="8 10" id="KW-1208">Phospholipid metabolism</keyword>
<name>A0AAD6YWK8_9AGAR</name>
<evidence type="ECO:0000256" key="1">
    <source>
        <dbReference type="ARBA" id="ARBA00005042"/>
    </source>
</evidence>
<evidence type="ECO:0000256" key="5">
    <source>
        <dbReference type="ARBA" id="ARBA00022737"/>
    </source>
</evidence>
<dbReference type="EC" id="2.7.8.5" evidence="10"/>
<dbReference type="InterPro" id="IPR016270">
    <property type="entry name" value="PGS1"/>
</dbReference>
<dbReference type="AlphaFoldDB" id="A0AAD6YWK8"/>
<comment type="similarity">
    <text evidence="2 10">Belongs to the CDP-alcohol phosphatidyltransferase class-II family.</text>
</comment>
<keyword evidence="10" id="KW-0496">Mitochondrion</keyword>
<dbReference type="PANTHER" id="PTHR12586">
    <property type="entry name" value="CDP-DIACYLGLYCEROL--SERINE O-PHOSPHATIDYLTRANSFERASE"/>
    <property type="match status" value="1"/>
</dbReference>
<keyword evidence="5" id="KW-0677">Repeat</keyword>
<evidence type="ECO:0000256" key="6">
    <source>
        <dbReference type="ARBA" id="ARBA00023098"/>
    </source>
</evidence>
<dbReference type="Gene3D" id="3.30.870.10">
    <property type="entry name" value="Endonuclease Chain A"/>
    <property type="match status" value="2"/>
</dbReference>
<feature type="domain" description="PLD phosphodiesterase" evidence="11">
    <location>
        <begin position="171"/>
        <end position="192"/>
    </location>
</feature>
<comment type="pathway">
    <text evidence="1 10">Phospholipid metabolism; phosphatidylglycerol biosynthesis; phosphatidylglycerol from CDP-diacylglycerol: step 1/2.</text>
</comment>
<dbReference type="InterPro" id="IPR001736">
    <property type="entry name" value="PLipase_D/transphosphatidylase"/>
</dbReference>
<dbReference type="PIRSF" id="PIRSF000850">
    <property type="entry name" value="Phospholipase_D_PSS"/>
    <property type="match status" value="1"/>
</dbReference>
<protein>
    <recommendedName>
        <fullName evidence="10">CDP-diacylglycerol--glycerol-3-phosphate 3-phosphatidyltransferase</fullName>
        <ecNumber evidence="10">2.7.8.5</ecNumber>
    </recommendedName>
</protein>
<evidence type="ECO:0000256" key="3">
    <source>
        <dbReference type="ARBA" id="ARBA00022516"/>
    </source>
</evidence>
<keyword evidence="6 10" id="KW-0443">Lipid metabolism</keyword>
<evidence type="ECO:0000256" key="8">
    <source>
        <dbReference type="ARBA" id="ARBA00023264"/>
    </source>
</evidence>
<sequence>MLAHSLRLFGRISVTRIWQTPILRCMSSASNLHPMIQGFTGKLQQPKFAVSPNEIRILSKPTQFYSQILDMIRRAQTRIFISSLYLGSSESELVSAFTDALNKKPELQIHMLFDLNRSTRPGPRSTAKLLAPLVSQFPDRVHVSFFRSPSLRGILAKLVPPRFNEGWGTWHAKIYGVDDEVMISGANLNQSYFTDRQDRYIHFAGQRHLSQYCFDFIKTVSGFSFKLQSPSSRGSTGPHSFRDREYEISWPIPETHPHHIHTTAELALSSLQNNYCPTVPEHHDAKKVTLIPLIQAGQFNIRDEETALKMLFEHLNAESKGNRPLLDLTSGYFGLYKEYQNLILQSSNIDCRIVASSPRANGFYGSSGISGRIPEGYTLLEQRFMNAVQRANRQSSVHLNEWKKEGWTYHAKGIWISEAAGRPPMLTLFGSTNLNSRSAHIDTELSFLMLVPESSASDSLRRQLADELDNLRAHSSPWKGADREVRLGTKALVSLVGGML</sequence>
<keyword evidence="7 10" id="KW-0594">Phospholipid biosynthesis</keyword>
<evidence type="ECO:0000256" key="9">
    <source>
        <dbReference type="ARBA" id="ARBA00048586"/>
    </source>
</evidence>
<evidence type="ECO:0000313" key="12">
    <source>
        <dbReference type="EMBL" id="KAJ7300739.1"/>
    </source>
</evidence>
<dbReference type="CDD" id="cd09137">
    <property type="entry name" value="PLDc_PGS1_euk_2"/>
    <property type="match status" value="1"/>
</dbReference>
<keyword evidence="10" id="KW-0547">Nucleotide-binding</keyword>
<accession>A0AAD6YWK8</accession>
<comment type="subcellular location">
    <subcellularLocation>
        <location evidence="10">Mitochondrion</location>
    </subcellularLocation>
</comment>
<dbReference type="EMBL" id="JARIHO010000154">
    <property type="protein sequence ID" value="KAJ7300739.1"/>
    <property type="molecule type" value="Genomic_DNA"/>
</dbReference>
<comment type="catalytic activity">
    <reaction evidence="9 10">
        <text>a CDP-1,2-diacyl-sn-glycerol + sn-glycerol 3-phosphate = a 1,2-diacyl-sn-glycero-3-phospho-(1'-sn-glycero-3'-phosphate) + CMP + H(+)</text>
        <dbReference type="Rhea" id="RHEA:12593"/>
        <dbReference type="ChEBI" id="CHEBI:15378"/>
        <dbReference type="ChEBI" id="CHEBI:57597"/>
        <dbReference type="ChEBI" id="CHEBI:58332"/>
        <dbReference type="ChEBI" id="CHEBI:60110"/>
        <dbReference type="ChEBI" id="CHEBI:60377"/>
        <dbReference type="EC" id="2.7.8.5"/>
    </reaction>
</comment>
<evidence type="ECO:0000256" key="4">
    <source>
        <dbReference type="ARBA" id="ARBA00022679"/>
    </source>
</evidence>